<dbReference type="PROSITE" id="PS50893">
    <property type="entry name" value="ABC_TRANSPORTER_2"/>
    <property type="match status" value="2"/>
</dbReference>
<evidence type="ECO:0000256" key="1">
    <source>
        <dbReference type="ARBA" id="ARBA00022741"/>
    </source>
</evidence>
<feature type="domain" description="ABC transporter" evidence="3">
    <location>
        <begin position="4"/>
        <end position="259"/>
    </location>
</feature>
<sequence length="515" mass="57565">MSIVNVEGLTHGFGDKTVLRDVQFRLLAGEHVGLVGPNGAGKSTLLKILIGQTIPDAGRIDWLPQVQRGFLEQHVDLQPGETMRDFLRGAFAGLYTAEREMLQAAERMGTAEGAALDAAIKRFGLLQEFLEENDFYAVDAKVEEVAAGLGLTELGLETDVSALSGGQRTKLLLAKLLLQKPDVLLLDEPTNYLDTAHIEWLTGHLQSYPHAFVLISHDQDFLGKVVSVVYHLEHQTLTRFTGSFQQYVAAYDLRKQQIYHAFVRQQQEIQKLETYIQKNKTRASTAKQAKSREKRLHKIERIDKPTPVPRPRFAFGVSVEPVTTVLLAEGLCVGYDKPLFAPVDLRLKRGEKVALVGYNGIGKTTTLRTLLGQLPSISGSVQLGERVQPAYFEQEAESQAPHTALEDVWRAHPKMTQKEVRSALARCGLRTEHIGQPMKSLSGGEQTKVRLCHLMLADSNLLVLDEPTNHLDQAAKEALQEALRQYPGTVLLVSHEPEFYQGWVHQVWDVEHWQK</sequence>
<organism evidence="4 5">
    <name type="scientific">Tumebacillus avium</name>
    <dbReference type="NCBI Taxonomy" id="1903704"/>
    <lineage>
        <taxon>Bacteria</taxon>
        <taxon>Bacillati</taxon>
        <taxon>Bacillota</taxon>
        <taxon>Bacilli</taxon>
        <taxon>Bacillales</taxon>
        <taxon>Alicyclobacillaceae</taxon>
        <taxon>Tumebacillus</taxon>
    </lineage>
</organism>
<dbReference type="PANTHER" id="PTHR42855">
    <property type="entry name" value="ABC TRANSPORTER ATP-BINDING SUBUNIT"/>
    <property type="match status" value="1"/>
</dbReference>
<dbReference type="SUPFAM" id="SSF52540">
    <property type="entry name" value="P-loop containing nucleoside triphosphate hydrolases"/>
    <property type="match status" value="2"/>
</dbReference>
<dbReference type="AlphaFoldDB" id="A0A1Y0IU51"/>
<dbReference type="Pfam" id="PF00005">
    <property type="entry name" value="ABC_tran"/>
    <property type="match status" value="2"/>
</dbReference>
<dbReference type="EMBL" id="CP021434">
    <property type="protein sequence ID" value="ARU62903.1"/>
    <property type="molecule type" value="Genomic_DNA"/>
</dbReference>
<accession>A0A1Y0IU51</accession>
<reference evidence="5" key="1">
    <citation type="submission" date="2017-05" db="EMBL/GenBank/DDBJ databases">
        <authorList>
            <person name="Sung H."/>
        </authorList>
    </citation>
    <scope>NUCLEOTIDE SEQUENCE [LARGE SCALE GENOMIC DNA]</scope>
    <source>
        <strain evidence="5">AR23208</strain>
    </source>
</reference>
<dbReference type="InterPro" id="IPR003593">
    <property type="entry name" value="AAA+_ATPase"/>
</dbReference>
<keyword evidence="5" id="KW-1185">Reference proteome</keyword>
<dbReference type="InterPro" id="IPR003439">
    <property type="entry name" value="ABC_transporter-like_ATP-bd"/>
</dbReference>
<evidence type="ECO:0000259" key="3">
    <source>
        <dbReference type="PROSITE" id="PS50893"/>
    </source>
</evidence>
<dbReference type="InterPro" id="IPR051309">
    <property type="entry name" value="ABCF_ATPase"/>
</dbReference>
<keyword evidence="1" id="KW-0547">Nucleotide-binding</keyword>
<dbReference type="InterPro" id="IPR032781">
    <property type="entry name" value="ABC_tran_Xtn"/>
</dbReference>
<evidence type="ECO:0000313" key="5">
    <source>
        <dbReference type="Proteomes" id="UP000195437"/>
    </source>
</evidence>
<keyword evidence="2 4" id="KW-0067">ATP-binding</keyword>
<evidence type="ECO:0000256" key="2">
    <source>
        <dbReference type="ARBA" id="ARBA00022840"/>
    </source>
</evidence>
<protein>
    <submittedName>
        <fullName evidence="4">Heme ABC transporter ATP-binding protein</fullName>
    </submittedName>
</protein>
<dbReference type="GO" id="GO:0016887">
    <property type="term" value="F:ATP hydrolysis activity"/>
    <property type="evidence" value="ECO:0007669"/>
    <property type="project" value="InterPro"/>
</dbReference>
<evidence type="ECO:0000313" key="4">
    <source>
        <dbReference type="EMBL" id="ARU62903.1"/>
    </source>
</evidence>
<dbReference type="Gene3D" id="3.40.50.300">
    <property type="entry name" value="P-loop containing nucleotide triphosphate hydrolases"/>
    <property type="match status" value="2"/>
</dbReference>
<gene>
    <name evidence="4" type="ORF">CBW65_19405</name>
</gene>
<dbReference type="InterPro" id="IPR017871">
    <property type="entry name" value="ABC_transporter-like_CS"/>
</dbReference>
<dbReference type="PANTHER" id="PTHR42855:SF2">
    <property type="entry name" value="DRUG RESISTANCE ABC TRANSPORTER,ATP-BINDING PROTEIN"/>
    <property type="match status" value="1"/>
</dbReference>
<dbReference type="SMART" id="SM00382">
    <property type="entry name" value="AAA"/>
    <property type="match status" value="2"/>
</dbReference>
<dbReference type="InterPro" id="IPR027417">
    <property type="entry name" value="P-loop_NTPase"/>
</dbReference>
<dbReference type="Proteomes" id="UP000195437">
    <property type="component" value="Chromosome"/>
</dbReference>
<feature type="domain" description="ABC transporter" evidence="3">
    <location>
        <begin position="317"/>
        <end position="513"/>
    </location>
</feature>
<dbReference type="FunFam" id="3.40.50.300:FF:000011">
    <property type="entry name" value="Putative ABC transporter ATP-binding component"/>
    <property type="match status" value="1"/>
</dbReference>
<dbReference type="KEGG" id="tum:CBW65_19405"/>
<dbReference type="GO" id="GO:0005524">
    <property type="term" value="F:ATP binding"/>
    <property type="evidence" value="ECO:0007669"/>
    <property type="project" value="UniProtKB-KW"/>
</dbReference>
<proteinExistence type="predicted"/>
<dbReference type="PROSITE" id="PS00211">
    <property type="entry name" value="ABC_TRANSPORTER_1"/>
    <property type="match status" value="1"/>
</dbReference>
<dbReference type="CDD" id="cd03221">
    <property type="entry name" value="ABCF_EF-3"/>
    <property type="match status" value="2"/>
</dbReference>
<dbReference type="OrthoDB" id="9760950at2"/>
<dbReference type="RefSeq" id="WP_087458253.1">
    <property type="nucleotide sequence ID" value="NZ_CP021434.1"/>
</dbReference>
<dbReference type="Pfam" id="PF12848">
    <property type="entry name" value="ABC_tran_Xtn"/>
    <property type="match status" value="1"/>
</dbReference>
<name>A0A1Y0IU51_9BACL</name>